<gene>
    <name evidence="2" type="ORF">CFIO01_00287</name>
</gene>
<dbReference type="EMBL" id="JARH01000655">
    <property type="protein sequence ID" value="EXF78292.1"/>
    <property type="molecule type" value="Genomic_DNA"/>
</dbReference>
<dbReference type="AlphaFoldDB" id="A0A010QEJ1"/>
<dbReference type="HOGENOM" id="CLU_806555_0_0_1"/>
<sequence length="385" mass="41467">MPPGRPRLDLEPFKDEIIAAFNRRETVESMLKGLAAKGYEVNGKTFQRRLREWGLYRYSKTPNRKNGRHSTAEAAAAAAAAVGQSSFSARASAPAAAAAESTAQDSSAAQTPAPSATAPVTQPLLQPIMQHGERPGSLQDGDDDDDSSDSIPSAASSPKAPRNKSSLFNTYLERLRPLPQASAPQPNMSQKVWTRQQPAGFGLEKSLAAVRDPAAAPTPIPSPPRDVEVIQQECDSITFQSFTYEDAFELGHLLHARLLPFALVNKKPTVISIALANSQQVLFQTAVGSGSLPDNETWVQRKRNAVLRWGCSTWLLHNKLGGDEQLFASKFGMSTEQAGKYAIHGGGVPIRVQGVEGVVAVVVVSGLKQDEDHGVIVDVIKTHYQ</sequence>
<feature type="compositionally biased region" description="Low complexity" evidence="1">
    <location>
        <begin position="149"/>
        <end position="160"/>
    </location>
</feature>
<accession>A0A010QEJ1</accession>
<feature type="compositionally biased region" description="Low complexity" evidence="1">
    <location>
        <begin position="98"/>
        <end position="122"/>
    </location>
</feature>
<reference evidence="2 3" key="1">
    <citation type="submission" date="2014-02" db="EMBL/GenBank/DDBJ databases">
        <title>The genome sequence of Colletotrichum fioriniae PJ7.</title>
        <authorList>
            <person name="Baroncelli R."/>
            <person name="Thon M.R."/>
        </authorList>
    </citation>
    <scope>NUCLEOTIDE SEQUENCE [LARGE SCALE GENOMIC DNA]</scope>
    <source>
        <strain evidence="2 3">PJ7</strain>
    </source>
</reference>
<dbReference type="GO" id="GO:0006620">
    <property type="term" value="P:post-translational protein targeting to endoplasmic reticulum membrane"/>
    <property type="evidence" value="ECO:0007669"/>
    <property type="project" value="TreeGrafter"/>
</dbReference>
<dbReference type="OrthoDB" id="2209940at2759"/>
<protein>
    <recommendedName>
        <fullName evidence="4">DUF967 domain-containing protein</fullName>
    </recommendedName>
</protein>
<dbReference type="PANTHER" id="PTHR28255:SF1">
    <property type="entry name" value="UPF0303 PROTEIN YBR137W"/>
    <property type="match status" value="1"/>
</dbReference>
<proteinExistence type="predicted"/>
<organism evidence="2 3">
    <name type="scientific">Colletotrichum fioriniae PJ7</name>
    <dbReference type="NCBI Taxonomy" id="1445577"/>
    <lineage>
        <taxon>Eukaryota</taxon>
        <taxon>Fungi</taxon>
        <taxon>Dikarya</taxon>
        <taxon>Ascomycota</taxon>
        <taxon>Pezizomycotina</taxon>
        <taxon>Sordariomycetes</taxon>
        <taxon>Hypocreomycetidae</taxon>
        <taxon>Glomerellales</taxon>
        <taxon>Glomerellaceae</taxon>
        <taxon>Colletotrichum</taxon>
        <taxon>Colletotrichum acutatum species complex</taxon>
    </lineage>
</organism>
<evidence type="ECO:0008006" key="4">
    <source>
        <dbReference type="Google" id="ProtNLM"/>
    </source>
</evidence>
<evidence type="ECO:0000313" key="2">
    <source>
        <dbReference type="EMBL" id="EXF78292.1"/>
    </source>
</evidence>
<dbReference type="SUPFAM" id="SSF143744">
    <property type="entry name" value="GlcG-like"/>
    <property type="match status" value="1"/>
</dbReference>
<name>A0A010QEJ1_9PEZI</name>
<dbReference type="Proteomes" id="UP000020467">
    <property type="component" value="Unassembled WGS sequence"/>
</dbReference>
<evidence type="ECO:0000313" key="3">
    <source>
        <dbReference type="Proteomes" id="UP000020467"/>
    </source>
</evidence>
<evidence type="ECO:0000256" key="1">
    <source>
        <dbReference type="SAM" id="MobiDB-lite"/>
    </source>
</evidence>
<dbReference type="GO" id="GO:0072380">
    <property type="term" value="C:TRC complex"/>
    <property type="evidence" value="ECO:0007669"/>
    <property type="project" value="TreeGrafter"/>
</dbReference>
<comment type="caution">
    <text evidence="2">The sequence shown here is derived from an EMBL/GenBank/DDBJ whole genome shotgun (WGS) entry which is preliminary data.</text>
</comment>
<dbReference type="KEGG" id="cfj:CFIO01_00287"/>
<feature type="region of interest" description="Disordered" evidence="1">
    <location>
        <begin position="98"/>
        <end position="164"/>
    </location>
</feature>
<dbReference type="Pfam" id="PF03928">
    <property type="entry name" value="HbpS-like"/>
    <property type="match status" value="1"/>
</dbReference>
<dbReference type="InterPro" id="IPR005624">
    <property type="entry name" value="PduO/GlcC-like"/>
</dbReference>
<keyword evidence="3" id="KW-1185">Reference proteome</keyword>
<dbReference type="Gene3D" id="3.30.450.150">
    <property type="entry name" value="Haem-degrading domain"/>
    <property type="match status" value="1"/>
</dbReference>
<dbReference type="InterPro" id="IPR038084">
    <property type="entry name" value="PduO/GlcC-like_sf"/>
</dbReference>
<dbReference type="InterPro" id="IPR010371">
    <property type="entry name" value="YBR137W-like"/>
</dbReference>
<dbReference type="eggNOG" id="ENOG502S03S">
    <property type="taxonomic scope" value="Eukaryota"/>
</dbReference>
<dbReference type="PANTHER" id="PTHR28255">
    <property type="match status" value="1"/>
</dbReference>